<gene>
    <name evidence="3" type="ORF">MLAC_44470</name>
</gene>
<keyword evidence="4" id="KW-1185">Reference proteome</keyword>
<dbReference type="Proteomes" id="UP000466396">
    <property type="component" value="Chromosome"/>
</dbReference>
<evidence type="ECO:0000313" key="3">
    <source>
        <dbReference type="EMBL" id="BBX99153.1"/>
    </source>
</evidence>
<protein>
    <recommendedName>
        <fullName evidence="2">Band 7 domain-containing protein</fullName>
    </recommendedName>
</protein>
<dbReference type="InterPro" id="IPR001107">
    <property type="entry name" value="Band_7"/>
</dbReference>
<dbReference type="InterPro" id="IPR036013">
    <property type="entry name" value="Band_7/SPFH_dom_sf"/>
</dbReference>
<proteinExistence type="predicted"/>
<reference evidence="3 4" key="1">
    <citation type="journal article" date="2019" name="Emerg. Microbes Infect.">
        <title>Comprehensive subspecies identification of 175 nontuberculous mycobacteria species based on 7547 genomic profiles.</title>
        <authorList>
            <person name="Matsumoto Y."/>
            <person name="Kinjo T."/>
            <person name="Motooka D."/>
            <person name="Nabeya D."/>
            <person name="Jung N."/>
            <person name="Uechi K."/>
            <person name="Horii T."/>
            <person name="Iida T."/>
            <person name="Fujita J."/>
            <person name="Nakamura S."/>
        </authorList>
    </citation>
    <scope>NUCLEOTIDE SEQUENCE [LARGE SCALE GENOMIC DNA]</scope>
    <source>
        <strain evidence="3 4">JCM 15657</strain>
    </source>
</reference>
<name>A0A7I7NSC7_9MYCO</name>
<dbReference type="EMBL" id="AP022581">
    <property type="protein sequence ID" value="BBX99153.1"/>
    <property type="molecule type" value="Genomic_DNA"/>
</dbReference>
<dbReference type="RefSeq" id="WP_232070638.1">
    <property type="nucleotide sequence ID" value="NZ_AP022581.1"/>
</dbReference>
<evidence type="ECO:0000259" key="2">
    <source>
        <dbReference type="Pfam" id="PF01145"/>
    </source>
</evidence>
<feature type="domain" description="Band 7" evidence="2">
    <location>
        <begin position="4"/>
        <end position="114"/>
    </location>
</feature>
<organism evidence="3 4">
    <name type="scientific">Mycobacterium lacus</name>
    <dbReference type="NCBI Taxonomy" id="169765"/>
    <lineage>
        <taxon>Bacteria</taxon>
        <taxon>Bacillati</taxon>
        <taxon>Actinomycetota</taxon>
        <taxon>Actinomycetes</taxon>
        <taxon>Mycobacteriales</taxon>
        <taxon>Mycobacteriaceae</taxon>
        <taxon>Mycobacterium</taxon>
    </lineage>
</organism>
<feature type="region of interest" description="Disordered" evidence="1">
    <location>
        <begin position="120"/>
        <end position="169"/>
    </location>
</feature>
<sequence>MIALKVGHDPERIIAAAQRFLSEQDQMSVLTGRIFADHLRSIIGSMTTKQIIRERQKQATEVLDGCKEEMARIGLNVDALQIQSIDDGLGYITAMSAPHNAAIQQQAQIAQAQAAQAGPLAEAPSQREVLAMRTAPPSCASRSRSPTWSSRRRRTPNASGPWPSPTRKR</sequence>
<dbReference type="SUPFAM" id="SSF117892">
    <property type="entry name" value="Band 7/SPFH domain"/>
    <property type="match status" value="1"/>
</dbReference>
<accession>A0A7I7NSC7</accession>
<dbReference type="Pfam" id="PF01145">
    <property type="entry name" value="Band_7"/>
    <property type="match status" value="1"/>
</dbReference>
<feature type="compositionally biased region" description="Low complexity" evidence="1">
    <location>
        <begin position="133"/>
        <end position="149"/>
    </location>
</feature>
<evidence type="ECO:0000256" key="1">
    <source>
        <dbReference type="SAM" id="MobiDB-lite"/>
    </source>
</evidence>
<dbReference type="KEGG" id="mlj:MLAC_44470"/>
<dbReference type="Gene3D" id="3.30.479.30">
    <property type="entry name" value="Band 7 domain"/>
    <property type="match status" value="1"/>
</dbReference>
<evidence type="ECO:0000313" key="4">
    <source>
        <dbReference type="Proteomes" id="UP000466396"/>
    </source>
</evidence>
<dbReference type="CDD" id="cd03399">
    <property type="entry name" value="SPFH_flotillin"/>
    <property type="match status" value="1"/>
</dbReference>
<dbReference type="AlphaFoldDB" id="A0A7I7NSC7"/>